<dbReference type="NCBIfam" id="TIGR02878">
    <property type="entry name" value="spore_ypjB"/>
    <property type="match status" value="1"/>
</dbReference>
<dbReference type="Proteomes" id="UP000789833">
    <property type="component" value="Unassembled WGS sequence"/>
</dbReference>
<evidence type="ECO:0000256" key="1">
    <source>
        <dbReference type="SAM" id="Phobius"/>
    </source>
</evidence>
<keyword evidence="1" id="KW-0812">Transmembrane</keyword>
<sequence length="265" mass="31246">MKVNKLLILALITVFIYPVNSNAHSHDEQVESFILNYIMDDALQLVKTERYVEAHNLLEIFSEEFTQVLVSNQQIPMNEVRIISLAHNQSLASLTDTTLPHEERVRSVMKLRLVVDAMTSEHQPMWVEMEEPIVMTFQQLKDSIDTRDREMYQEMYSRLLLEYDMIHPSIRMDVKPEHIQKMDAHFEYLDKNRNNLLSHLEEFDDMEVIEADLKALFKELKEDETDPSLLWVMISTGSLILLTLFYVGLRKYLGTKKLERRKKAE</sequence>
<keyword evidence="1" id="KW-0472">Membrane</keyword>
<accession>A0ABM8YRR0</accession>
<keyword evidence="2" id="KW-0732">Signal</keyword>
<protein>
    <recommendedName>
        <fullName evidence="5">Sporulation protein YpjB</fullName>
    </recommendedName>
</protein>
<comment type="caution">
    <text evidence="3">The sequence shown here is derived from an EMBL/GenBank/DDBJ whole genome shotgun (WGS) entry which is preliminary data.</text>
</comment>
<reference evidence="3 4" key="1">
    <citation type="submission" date="2021-10" db="EMBL/GenBank/DDBJ databases">
        <authorList>
            <person name="Criscuolo A."/>
        </authorList>
    </citation>
    <scope>NUCLEOTIDE SEQUENCE [LARGE SCALE GENOMIC DNA]</scope>
    <source>
        <strain evidence="4">CIP 111883</strain>
    </source>
</reference>
<evidence type="ECO:0000313" key="4">
    <source>
        <dbReference type="Proteomes" id="UP000789833"/>
    </source>
</evidence>
<gene>
    <name evidence="3" type="ORF">BACCIP111883_03427</name>
</gene>
<evidence type="ECO:0000256" key="2">
    <source>
        <dbReference type="SAM" id="SignalP"/>
    </source>
</evidence>
<feature type="chain" id="PRO_5046490230" description="Sporulation protein YpjB" evidence="2">
    <location>
        <begin position="24"/>
        <end position="265"/>
    </location>
</feature>
<organism evidence="3 4">
    <name type="scientific">Sutcliffiella rhizosphaerae</name>
    <dbReference type="NCBI Taxonomy" id="2880967"/>
    <lineage>
        <taxon>Bacteria</taxon>
        <taxon>Bacillati</taxon>
        <taxon>Bacillota</taxon>
        <taxon>Bacilli</taxon>
        <taxon>Bacillales</taxon>
        <taxon>Bacillaceae</taxon>
        <taxon>Sutcliffiella</taxon>
    </lineage>
</organism>
<dbReference type="InterPro" id="IPR014231">
    <property type="entry name" value="Spore_YpjB"/>
</dbReference>
<keyword evidence="4" id="KW-1185">Reference proteome</keyword>
<keyword evidence="1" id="KW-1133">Transmembrane helix</keyword>
<proteinExistence type="predicted"/>
<feature type="signal peptide" evidence="2">
    <location>
        <begin position="1"/>
        <end position="23"/>
    </location>
</feature>
<dbReference type="Pfam" id="PF09577">
    <property type="entry name" value="Spore_YpjB"/>
    <property type="match status" value="1"/>
</dbReference>
<dbReference type="RefSeq" id="WP_230503362.1">
    <property type="nucleotide sequence ID" value="NZ_CAKJTJ010000024.1"/>
</dbReference>
<evidence type="ECO:0000313" key="3">
    <source>
        <dbReference type="EMBL" id="CAG9622636.1"/>
    </source>
</evidence>
<feature type="transmembrane region" description="Helical" evidence="1">
    <location>
        <begin position="229"/>
        <end position="253"/>
    </location>
</feature>
<dbReference type="EMBL" id="CAKJTJ010000024">
    <property type="protein sequence ID" value="CAG9622636.1"/>
    <property type="molecule type" value="Genomic_DNA"/>
</dbReference>
<evidence type="ECO:0008006" key="5">
    <source>
        <dbReference type="Google" id="ProtNLM"/>
    </source>
</evidence>
<name>A0ABM8YRR0_9BACI</name>